<accession>A0A6J7M0Y7</accession>
<dbReference type="EMBL" id="CAFBRZ010000016">
    <property type="protein sequence ID" value="CAB5146658.1"/>
    <property type="molecule type" value="Genomic_DNA"/>
</dbReference>
<dbReference type="EMBL" id="CAFBOD010000005">
    <property type="protein sequence ID" value="CAB4973385.1"/>
    <property type="molecule type" value="Genomic_DNA"/>
</dbReference>
<dbReference type="SUPFAM" id="SSF55486">
    <property type="entry name" value="Metalloproteases ('zincins'), catalytic domain"/>
    <property type="match status" value="2"/>
</dbReference>
<reference evidence="4" key="1">
    <citation type="submission" date="2020-05" db="EMBL/GenBank/DDBJ databases">
        <authorList>
            <person name="Chiriac C."/>
            <person name="Salcher M."/>
            <person name="Ghai R."/>
            <person name="Kavagutti S V."/>
        </authorList>
    </citation>
    <scope>NUCLEOTIDE SEQUENCE</scope>
</reference>
<evidence type="ECO:0000313" key="2">
    <source>
        <dbReference type="EMBL" id="CAB4802883.1"/>
    </source>
</evidence>
<dbReference type="EMBL" id="CAFBMU010000004">
    <property type="protein sequence ID" value="CAB4919421.1"/>
    <property type="molecule type" value="Genomic_DNA"/>
</dbReference>
<evidence type="ECO:0000313" key="1">
    <source>
        <dbReference type="EMBL" id="CAB4701418.1"/>
    </source>
</evidence>
<dbReference type="AlphaFoldDB" id="A0A6J7M0Y7"/>
<name>A0A6J7M0Y7_9ZZZZ</name>
<evidence type="ECO:0000313" key="4">
    <source>
        <dbReference type="EMBL" id="CAB4973385.1"/>
    </source>
</evidence>
<dbReference type="EMBL" id="CAFAAS010000005">
    <property type="protein sequence ID" value="CAB4802883.1"/>
    <property type="molecule type" value="Genomic_DNA"/>
</dbReference>
<gene>
    <name evidence="1" type="ORF">UFOPK2655_00166</name>
    <name evidence="2" type="ORF">UFOPK3077_00645</name>
    <name evidence="3" type="ORF">UFOPK3667_00595</name>
    <name evidence="4" type="ORF">UFOPK3903_00650</name>
    <name evidence="5" type="ORF">UFOPK4444_00398</name>
</gene>
<proteinExistence type="predicted"/>
<evidence type="ECO:0000313" key="5">
    <source>
        <dbReference type="EMBL" id="CAB5146658.1"/>
    </source>
</evidence>
<evidence type="ECO:0000313" key="3">
    <source>
        <dbReference type="EMBL" id="CAB4919421.1"/>
    </source>
</evidence>
<organism evidence="4">
    <name type="scientific">freshwater metagenome</name>
    <dbReference type="NCBI Taxonomy" id="449393"/>
    <lineage>
        <taxon>unclassified sequences</taxon>
        <taxon>metagenomes</taxon>
        <taxon>ecological metagenomes</taxon>
    </lineage>
</organism>
<protein>
    <submittedName>
        <fullName evidence="4">Unannotated protein</fullName>
    </submittedName>
</protein>
<dbReference type="EMBL" id="CAEZYE010000005">
    <property type="protein sequence ID" value="CAB4701418.1"/>
    <property type="molecule type" value="Genomic_DNA"/>
</dbReference>
<sequence>MSADKIITMRRRISIYLTLILAFVALGLTPALAVDERPIDIVSVSWTGSGALPSNVDQIAATIDTKVNASWRSFTTLVGDTQDRTISFVSGKILKAPIFLTAKMPCIGSAATDFMNTTRIEAYKRLGIEDYSNRYILIIAPKAGCVWSGRSQMGSATSRNGTLVLHDSGDPFVITHELGHTFGLGHSNFLRCDNGKKDGPWGDVCKAVEYGGIIDVMGNIETPSPLNTYYQWRMGLLDDSQVRQIWQSEAVTLAPSDFANGVRAIYLRDANAAYWIEYRRTLEGVGYKPGLVIFRLDPPPIASLISPNPEDQAAAEFGNLLGTDVWMLNLDKYRYSTSNSYGGSMTALTATTYSGNVTFTANASESGATVAVAIKADVTPPPTPVLIPQADWHYPSIEIMRPGFEDAQTYVTGFEALIDGVLGPLSATPRDNWAPTYMDPMTAPLTVHMRDLPEGSYSLAIRSVDFAGNKSLWSQSMAVTIDRGHPVVTNDFNITAVNNDQISVAWAGAKDAGSGLCQTNLVNSDGLVLQSSAAKSAPTFQLTQGAALKATAQIYDCTGNGAIGDLSITNTFSTAYKSSRTGTWAAAANSYGTGALKCTGKCTASFTTRGRFDVLVGNGAAVVTSGSAKLATIPDSKTTKLRIGATVDSGDSKKVIRVSGSNFVLIGLASVTANFTRTKNIDRLPAVEDVSLLDSKQSAMAKFGFNAGDFSQEWTVLPMVGGTALDDPSLDLCNASYASEKERVERRQVTVTKEESPFTFLSTEVVRYSTPAAAQLAQKELVKALAQCAKDGGYKDAAGSFITYTFSEIKSPPNALMGESARVLVRTQIDTGVRAHQLLAFYQFNGQMFTGLYVIKAGESAFTDAQVATWLQEAVVMANRLSGPAV</sequence>